<organism evidence="2 3">
    <name type="scientific">Cirrhinus mrigala</name>
    <name type="common">Mrigala</name>
    <dbReference type="NCBI Taxonomy" id="683832"/>
    <lineage>
        <taxon>Eukaryota</taxon>
        <taxon>Metazoa</taxon>
        <taxon>Chordata</taxon>
        <taxon>Craniata</taxon>
        <taxon>Vertebrata</taxon>
        <taxon>Euteleostomi</taxon>
        <taxon>Actinopterygii</taxon>
        <taxon>Neopterygii</taxon>
        <taxon>Teleostei</taxon>
        <taxon>Ostariophysi</taxon>
        <taxon>Cypriniformes</taxon>
        <taxon>Cyprinidae</taxon>
        <taxon>Labeoninae</taxon>
        <taxon>Labeonini</taxon>
        <taxon>Cirrhinus</taxon>
    </lineage>
</organism>
<dbReference type="Proteomes" id="UP001529510">
    <property type="component" value="Unassembled WGS sequence"/>
</dbReference>
<feature type="non-terminal residue" evidence="2">
    <location>
        <position position="1"/>
    </location>
</feature>
<dbReference type="AlphaFoldDB" id="A0ABD0R9I2"/>
<evidence type="ECO:0000313" key="3">
    <source>
        <dbReference type="Proteomes" id="UP001529510"/>
    </source>
</evidence>
<dbReference type="EMBL" id="JAMKFB020000005">
    <property type="protein sequence ID" value="KAL0194401.1"/>
    <property type="molecule type" value="Genomic_DNA"/>
</dbReference>
<reference evidence="2 3" key="1">
    <citation type="submission" date="2024-05" db="EMBL/GenBank/DDBJ databases">
        <title>Genome sequencing and assembly of Indian major carp, Cirrhinus mrigala (Hamilton, 1822).</title>
        <authorList>
            <person name="Mohindra V."/>
            <person name="Chowdhury L.M."/>
            <person name="Lal K."/>
            <person name="Jena J.K."/>
        </authorList>
    </citation>
    <scope>NUCLEOTIDE SEQUENCE [LARGE SCALE GENOMIC DNA]</scope>
    <source>
        <strain evidence="2">CM1030</strain>
        <tissue evidence="2">Blood</tissue>
    </source>
</reference>
<keyword evidence="3" id="KW-1185">Reference proteome</keyword>
<accession>A0ABD0R9I2</accession>
<proteinExistence type="predicted"/>
<protein>
    <submittedName>
        <fullName evidence="2">Uncharacterized protein</fullName>
    </submittedName>
</protein>
<evidence type="ECO:0000256" key="1">
    <source>
        <dbReference type="SAM" id="MobiDB-lite"/>
    </source>
</evidence>
<comment type="caution">
    <text evidence="2">The sequence shown here is derived from an EMBL/GenBank/DDBJ whole genome shotgun (WGS) entry which is preliminary data.</text>
</comment>
<evidence type="ECO:0000313" key="2">
    <source>
        <dbReference type="EMBL" id="KAL0194401.1"/>
    </source>
</evidence>
<sequence>TVGMFSAPAAATRSLREPKHVCQACYGHLRPSAVPPALPPADLELEKPITASSN</sequence>
<name>A0ABD0R9I2_CIRMR</name>
<gene>
    <name evidence="2" type="ORF">M9458_012697</name>
</gene>
<feature type="region of interest" description="Disordered" evidence="1">
    <location>
        <begin position="35"/>
        <end position="54"/>
    </location>
</feature>